<gene>
    <name evidence="2" type="ORF">J1C56_08960</name>
</gene>
<keyword evidence="1" id="KW-0812">Transmembrane</keyword>
<dbReference type="Proteomes" id="UP001138921">
    <property type="component" value="Unassembled WGS sequence"/>
</dbReference>
<keyword evidence="3" id="KW-1185">Reference proteome</keyword>
<sequence>MSIIGGALERAALWIDAMPTLLTKDQIHQLALRAMLVDEETHGKKFIAGLRIGDGPDASVRAYEIAVRAVREGSEASTDHAAIYLAYMGWPMAMAIVLLLIWLEKWSPWAEWIG</sequence>
<comment type="caution">
    <text evidence="2">The sequence shown here is derived from an EMBL/GenBank/DDBJ whole genome shotgun (WGS) entry which is preliminary data.</text>
</comment>
<name>A0A9X1A9M2_9HYPH</name>
<reference evidence="2" key="1">
    <citation type="journal article" date="2021" name="Microorganisms">
        <title>Phylogenomic Reconstruction and Metabolic Potential of the Genus Aminobacter.</title>
        <authorList>
            <person name="Artuso I."/>
            <person name="Turrini P."/>
            <person name="Pirolo M."/>
            <person name="Lugli G.A."/>
            <person name="Ventura M."/>
            <person name="Visca P."/>
        </authorList>
    </citation>
    <scope>NUCLEOTIDE SEQUENCE</scope>
    <source>
        <strain evidence="2">LMG 26462</strain>
    </source>
</reference>
<reference evidence="2" key="2">
    <citation type="submission" date="2021-03" db="EMBL/GenBank/DDBJ databases">
        <authorList>
            <person name="Artuso I."/>
            <person name="Turrini P."/>
            <person name="Pirolo M."/>
            <person name="Lugli G.A."/>
            <person name="Ventura M."/>
            <person name="Visca P."/>
        </authorList>
    </citation>
    <scope>NUCLEOTIDE SEQUENCE</scope>
    <source>
        <strain evidence="2">LMG 26462</strain>
    </source>
</reference>
<evidence type="ECO:0000313" key="2">
    <source>
        <dbReference type="EMBL" id="MBT1155720.1"/>
    </source>
</evidence>
<dbReference type="RefSeq" id="WP_214388010.1">
    <property type="nucleotide sequence ID" value="NZ_JAFLWW010000002.1"/>
</dbReference>
<proteinExistence type="predicted"/>
<feature type="transmembrane region" description="Helical" evidence="1">
    <location>
        <begin position="81"/>
        <end position="103"/>
    </location>
</feature>
<evidence type="ECO:0000313" key="3">
    <source>
        <dbReference type="Proteomes" id="UP001138921"/>
    </source>
</evidence>
<evidence type="ECO:0000256" key="1">
    <source>
        <dbReference type="SAM" id="Phobius"/>
    </source>
</evidence>
<protein>
    <submittedName>
        <fullName evidence="2">Uncharacterized protein</fullName>
    </submittedName>
</protein>
<organism evidence="2 3">
    <name type="scientific">Aminobacter anthyllidis</name>
    <dbReference type="NCBI Taxonomy" id="1035067"/>
    <lineage>
        <taxon>Bacteria</taxon>
        <taxon>Pseudomonadati</taxon>
        <taxon>Pseudomonadota</taxon>
        <taxon>Alphaproteobacteria</taxon>
        <taxon>Hyphomicrobiales</taxon>
        <taxon>Phyllobacteriaceae</taxon>
        <taxon>Aminobacter</taxon>
    </lineage>
</organism>
<keyword evidence="1" id="KW-1133">Transmembrane helix</keyword>
<keyword evidence="1" id="KW-0472">Membrane</keyword>
<accession>A0A9X1A9M2</accession>
<dbReference type="EMBL" id="JAFLWW010000002">
    <property type="protein sequence ID" value="MBT1155720.1"/>
    <property type="molecule type" value="Genomic_DNA"/>
</dbReference>
<dbReference type="AlphaFoldDB" id="A0A9X1A9M2"/>